<dbReference type="GO" id="GO:0005829">
    <property type="term" value="C:cytosol"/>
    <property type="evidence" value="ECO:0007669"/>
    <property type="project" value="TreeGrafter"/>
</dbReference>
<organism evidence="2">
    <name type="scientific">candidate division WOR-3 bacterium</name>
    <dbReference type="NCBI Taxonomy" id="2052148"/>
    <lineage>
        <taxon>Bacteria</taxon>
        <taxon>Bacteria division WOR-3</taxon>
    </lineage>
</organism>
<feature type="domain" description="CheW-like" evidence="1">
    <location>
        <begin position="44"/>
        <end position="183"/>
    </location>
</feature>
<protein>
    <recommendedName>
        <fullName evidence="1">CheW-like domain-containing protein</fullName>
    </recommendedName>
</protein>
<gene>
    <name evidence="2" type="ORF">ENV60_01420</name>
</gene>
<dbReference type="InterPro" id="IPR036061">
    <property type="entry name" value="CheW-like_dom_sf"/>
</dbReference>
<dbReference type="InterPro" id="IPR039315">
    <property type="entry name" value="CheW"/>
</dbReference>
<reference evidence="2" key="1">
    <citation type="journal article" date="2020" name="mSystems">
        <title>Genome- and Community-Level Interaction Insights into Carbon Utilization and Element Cycling Functions of Hydrothermarchaeota in Hydrothermal Sediment.</title>
        <authorList>
            <person name="Zhou Z."/>
            <person name="Liu Y."/>
            <person name="Xu W."/>
            <person name="Pan J."/>
            <person name="Luo Z.H."/>
            <person name="Li M."/>
        </authorList>
    </citation>
    <scope>NUCLEOTIDE SEQUENCE [LARGE SCALE GENOMIC DNA]</scope>
    <source>
        <strain evidence="2">SpSt-774</strain>
    </source>
</reference>
<sequence length="189" mass="21796">MALKFRKFYKPEEPQKEEVIQSVPINQTATTEELKEPVILKKEERTFAIFSVGSEWYGIDLDSIVEVLHNFEIVPVPHLPQSFMGVINLRGESVPVVLMSELLKQKTRMEGTKVCIISMVGNNKTGLLVDSEVEIVNYDKGKLYPLPDCFSKEEAEFLEGIFWYDNRFIGILRIENALSLLIKWRLEDE</sequence>
<dbReference type="AlphaFoldDB" id="A0A7C4TCQ3"/>
<dbReference type="Gene3D" id="2.40.50.180">
    <property type="entry name" value="CheA-289, Domain 4"/>
    <property type="match status" value="1"/>
</dbReference>
<comment type="caution">
    <text evidence="2">The sequence shown here is derived from an EMBL/GenBank/DDBJ whole genome shotgun (WGS) entry which is preliminary data.</text>
</comment>
<accession>A0A7C4TCQ3</accession>
<dbReference type="PANTHER" id="PTHR22617:SF23">
    <property type="entry name" value="CHEMOTAXIS PROTEIN CHEW"/>
    <property type="match status" value="1"/>
</dbReference>
<dbReference type="Pfam" id="PF01584">
    <property type="entry name" value="CheW"/>
    <property type="match status" value="1"/>
</dbReference>
<evidence type="ECO:0000313" key="2">
    <source>
        <dbReference type="EMBL" id="HGV96942.1"/>
    </source>
</evidence>
<dbReference type="SUPFAM" id="SSF50341">
    <property type="entry name" value="CheW-like"/>
    <property type="match status" value="1"/>
</dbReference>
<dbReference type="EMBL" id="DTGZ01000026">
    <property type="protein sequence ID" value="HGV96942.1"/>
    <property type="molecule type" value="Genomic_DNA"/>
</dbReference>
<dbReference type="InterPro" id="IPR002545">
    <property type="entry name" value="CheW-lke_dom"/>
</dbReference>
<dbReference type="PANTHER" id="PTHR22617">
    <property type="entry name" value="CHEMOTAXIS SENSOR HISTIDINE KINASE-RELATED"/>
    <property type="match status" value="1"/>
</dbReference>
<dbReference type="GO" id="GO:0007165">
    <property type="term" value="P:signal transduction"/>
    <property type="evidence" value="ECO:0007669"/>
    <property type="project" value="InterPro"/>
</dbReference>
<dbReference type="SMART" id="SM00260">
    <property type="entry name" value="CheW"/>
    <property type="match status" value="1"/>
</dbReference>
<evidence type="ECO:0000259" key="1">
    <source>
        <dbReference type="PROSITE" id="PS50851"/>
    </source>
</evidence>
<dbReference type="Gene3D" id="2.30.30.40">
    <property type="entry name" value="SH3 Domains"/>
    <property type="match status" value="1"/>
</dbReference>
<name>A0A7C4TCQ3_UNCW3</name>
<dbReference type="PROSITE" id="PS50851">
    <property type="entry name" value="CHEW"/>
    <property type="match status" value="1"/>
</dbReference>
<dbReference type="GO" id="GO:0006935">
    <property type="term" value="P:chemotaxis"/>
    <property type="evidence" value="ECO:0007669"/>
    <property type="project" value="InterPro"/>
</dbReference>
<proteinExistence type="predicted"/>